<dbReference type="Pfam" id="PF13185">
    <property type="entry name" value="GAF_2"/>
    <property type="match status" value="1"/>
</dbReference>
<protein>
    <recommendedName>
        <fullName evidence="2">GAF domain-containing protein</fullName>
    </recommendedName>
</protein>
<dbReference type="InterPro" id="IPR029016">
    <property type="entry name" value="GAF-like_dom_sf"/>
</dbReference>
<reference evidence="3 4" key="4">
    <citation type="journal article" date="2020" name="Sci. Rep.">
        <title>beta-carboline chemical signals induce reveromycin production through a LuxR family regulator in Streptomyces sp. SN-593.</title>
        <authorList>
            <person name="Panthee S."/>
            <person name="Kito N."/>
            <person name="Hayashi T."/>
            <person name="Shimizu T."/>
            <person name="Ishikawa J."/>
            <person name="Hamamoto H."/>
            <person name="Osada H."/>
            <person name="Takahashi S."/>
        </authorList>
    </citation>
    <scope>NUCLEOTIDE SEQUENCE [LARGE SCALE GENOMIC DNA]</scope>
    <source>
        <strain evidence="3 4">SN-593</strain>
    </source>
</reference>
<gene>
    <name evidence="3" type="ORF">RVR_4736</name>
</gene>
<dbReference type="Proteomes" id="UP000595703">
    <property type="component" value="Chromosome"/>
</dbReference>
<evidence type="ECO:0000259" key="2">
    <source>
        <dbReference type="SMART" id="SM00065"/>
    </source>
</evidence>
<feature type="domain" description="GAF" evidence="2">
    <location>
        <begin position="12"/>
        <end position="158"/>
    </location>
</feature>
<dbReference type="RefSeq" id="WP_202234662.1">
    <property type="nucleotide sequence ID" value="NZ_AP018365.1"/>
</dbReference>
<dbReference type="SUPFAM" id="SSF55781">
    <property type="entry name" value="GAF domain-like"/>
    <property type="match status" value="1"/>
</dbReference>
<reference evidence="3 4" key="1">
    <citation type="journal article" date="2010" name="J. Bacteriol.">
        <title>Biochemical characterization of a novel indole prenyltransferase from Streptomyces sp. SN-593.</title>
        <authorList>
            <person name="Takahashi S."/>
            <person name="Takagi H."/>
            <person name="Toyoda A."/>
            <person name="Uramoto M."/>
            <person name="Nogawa T."/>
            <person name="Ueki M."/>
            <person name="Sakaki Y."/>
            <person name="Osada H."/>
        </authorList>
    </citation>
    <scope>NUCLEOTIDE SEQUENCE [LARGE SCALE GENOMIC DNA]</scope>
    <source>
        <strain evidence="3 4">SN-593</strain>
    </source>
</reference>
<sequence length="218" mass="22333">MSAAPRPEAAQPSDEILRSTARLARLSFSAAAASVCLHDEERGALVFEASSGVGEDRLVGTAIPAGRGIAGWVAATGETVIVRGVADDVRFDRDFALGTGLVPDVLMAVPMEHAGEIIGVLEVLDPKTDGVGDLDAMDLLSELARQSTAALALLRDHRRAARAPAAPAAAGPLDRIASVLATATGRRADAGRALLEALADLLDPDPDPDPAPDAGRAP</sequence>
<accession>A0A7U3VPB2</accession>
<dbReference type="SMART" id="SM00065">
    <property type="entry name" value="GAF"/>
    <property type="match status" value="1"/>
</dbReference>
<dbReference type="Gene3D" id="3.30.450.40">
    <property type="match status" value="1"/>
</dbReference>
<name>A0A7U3VPB2_9ACTN</name>
<keyword evidence="4" id="KW-1185">Reference proteome</keyword>
<evidence type="ECO:0000256" key="1">
    <source>
        <dbReference type="SAM" id="MobiDB-lite"/>
    </source>
</evidence>
<dbReference type="KEGG" id="arev:RVR_4736"/>
<dbReference type="InterPro" id="IPR003018">
    <property type="entry name" value="GAF"/>
</dbReference>
<evidence type="ECO:0000313" key="3">
    <source>
        <dbReference type="EMBL" id="BBA98525.1"/>
    </source>
</evidence>
<dbReference type="EMBL" id="AP018365">
    <property type="protein sequence ID" value="BBA98525.1"/>
    <property type="molecule type" value="Genomic_DNA"/>
</dbReference>
<dbReference type="AlphaFoldDB" id="A0A7U3VPB2"/>
<evidence type="ECO:0000313" key="4">
    <source>
        <dbReference type="Proteomes" id="UP000595703"/>
    </source>
</evidence>
<reference evidence="3 4" key="2">
    <citation type="journal article" date="2011" name="J. Antibiot.">
        <title>Furaquinocins I and J: novel polyketide isoprenoid hybrid compounds from Streptomyces reveromyceticus SN-593.</title>
        <authorList>
            <person name="Panthee S."/>
            <person name="Takahashi S."/>
            <person name="Takagi H."/>
            <person name="Nogawa T."/>
            <person name="Oowada E."/>
            <person name="Uramoto M."/>
            <person name="Osada H."/>
        </authorList>
    </citation>
    <scope>NUCLEOTIDE SEQUENCE [LARGE SCALE GENOMIC DNA]</scope>
    <source>
        <strain evidence="3 4">SN-593</strain>
    </source>
</reference>
<reference evidence="3 4" key="3">
    <citation type="journal article" date="2011" name="Nat. Chem. Biol.">
        <title>Reveromycin A biosynthesis uses RevG and RevJ for stereospecific spiroacetal formation.</title>
        <authorList>
            <person name="Takahashi S."/>
            <person name="Toyoda A."/>
            <person name="Sekiyama Y."/>
            <person name="Takagi H."/>
            <person name="Nogawa T."/>
            <person name="Uramoto M."/>
            <person name="Suzuki R."/>
            <person name="Koshino H."/>
            <person name="Kumano T."/>
            <person name="Panthee S."/>
            <person name="Dairi T."/>
            <person name="Ishikawa J."/>
            <person name="Ikeda H."/>
            <person name="Sakaki Y."/>
            <person name="Osada H."/>
        </authorList>
    </citation>
    <scope>NUCLEOTIDE SEQUENCE [LARGE SCALE GENOMIC DNA]</scope>
    <source>
        <strain evidence="3 4">SN-593</strain>
    </source>
</reference>
<feature type="region of interest" description="Disordered" evidence="1">
    <location>
        <begin position="199"/>
        <end position="218"/>
    </location>
</feature>
<organism evidence="3 4">
    <name type="scientific">Actinacidiphila reveromycinica</name>
    <dbReference type="NCBI Taxonomy" id="659352"/>
    <lineage>
        <taxon>Bacteria</taxon>
        <taxon>Bacillati</taxon>
        <taxon>Actinomycetota</taxon>
        <taxon>Actinomycetes</taxon>
        <taxon>Kitasatosporales</taxon>
        <taxon>Streptomycetaceae</taxon>
        <taxon>Actinacidiphila</taxon>
    </lineage>
</organism>
<proteinExistence type="predicted"/>